<dbReference type="SUPFAM" id="SSF50249">
    <property type="entry name" value="Nucleic acid-binding proteins"/>
    <property type="match status" value="1"/>
</dbReference>
<dbReference type="GO" id="GO:0009295">
    <property type="term" value="C:nucleoid"/>
    <property type="evidence" value="ECO:0007669"/>
    <property type="project" value="TreeGrafter"/>
</dbReference>
<dbReference type="InterPro" id="IPR011344">
    <property type="entry name" value="ssDNA-bd"/>
</dbReference>
<reference evidence="4" key="2">
    <citation type="journal article" date="2021" name="PeerJ">
        <title>Extensive microbial diversity within the chicken gut microbiome revealed by metagenomics and culture.</title>
        <authorList>
            <person name="Gilroy R."/>
            <person name="Ravi A."/>
            <person name="Getino M."/>
            <person name="Pursley I."/>
            <person name="Horton D.L."/>
            <person name="Alikhan N.F."/>
            <person name="Baker D."/>
            <person name="Gharbi K."/>
            <person name="Hall N."/>
            <person name="Watson M."/>
            <person name="Adriaenssens E.M."/>
            <person name="Foster-Nyarko E."/>
            <person name="Jarju S."/>
            <person name="Secka A."/>
            <person name="Antonio M."/>
            <person name="Oren A."/>
            <person name="Chaudhuri R.R."/>
            <person name="La Ragione R."/>
            <person name="Hildebrand F."/>
            <person name="Pallen M.J."/>
        </authorList>
    </citation>
    <scope>NUCLEOTIDE SEQUENCE</scope>
    <source>
        <strain evidence="4">G3-3990</strain>
    </source>
</reference>
<comment type="subunit">
    <text evidence="2">Homotetramer.</text>
</comment>
<organism evidence="4 5">
    <name type="scientific">Candidatus Gallipaludibacter merdavium</name>
    <dbReference type="NCBI Taxonomy" id="2840839"/>
    <lineage>
        <taxon>Bacteria</taxon>
        <taxon>Pseudomonadati</taxon>
        <taxon>Bacteroidota</taxon>
        <taxon>Bacteroidia</taxon>
        <taxon>Bacteroidales</taxon>
        <taxon>Candidatus Gallipaludibacter</taxon>
    </lineage>
</organism>
<dbReference type="PANTHER" id="PTHR10302:SF0">
    <property type="entry name" value="SINGLE-STRANDED DNA-BINDING PROTEIN, MITOCHONDRIAL"/>
    <property type="match status" value="1"/>
</dbReference>
<dbReference type="InterPro" id="IPR000424">
    <property type="entry name" value="Primosome_PriB/ssb"/>
</dbReference>
<comment type="caution">
    <text evidence="4">The sequence shown here is derived from an EMBL/GenBank/DDBJ whole genome shotgun (WGS) entry which is preliminary data.</text>
</comment>
<protein>
    <recommendedName>
        <fullName evidence="2 3">Single-stranded DNA-binding protein</fullName>
        <shortName evidence="2">SSB</shortName>
    </recommendedName>
</protein>
<dbReference type="HAMAP" id="MF_00984">
    <property type="entry name" value="SSB"/>
    <property type="match status" value="1"/>
</dbReference>
<dbReference type="EMBL" id="JADIMG010000105">
    <property type="protein sequence ID" value="MBO8460931.1"/>
    <property type="molecule type" value="Genomic_DNA"/>
</dbReference>
<dbReference type="Gene3D" id="2.40.50.140">
    <property type="entry name" value="Nucleic acid-binding proteins"/>
    <property type="match status" value="1"/>
</dbReference>
<reference evidence="4" key="1">
    <citation type="submission" date="2020-10" db="EMBL/GenBank/DDBJ databases">
        <authorList>
            <person name="Gilroy R."/>
        </authorList>
    </citation>
    <scope>NUCLEOTIDE SEQUENCE</scope>
    <source>
        <strain evidence="4">G3-3990</strain>
    </source>
</reference>
<dbReference type="CDD" id="cd04496">
    <property type="entry name" value="SSB_OBF"/>
    <property type="match status" value="1"/>
</dbReference>
<dbReference type="AlphaFoldDB" id="A0A9D9HW95"/>
<dbReference type="GO" id="GO:0006260">
    <property type="term" value="P:DNA replication"/>
    <property type="evidence" value="ECO:0007669"/>
    <property type="project" value="InterPro"/>
</dbReference>
<dbReference type="Proteomes" id="UP000823641">
    <property type="component" value="Unassembled WGS sequence"/>
</dbReference>
<dbReference type="NCBIfam" id="TIGR00621">
    <property type="entry name" value="ssb"/>
    <property type="match status" value="1"/>
</dbReference>
<evidence type="ECO:0000256" key="1">
    <source>
        <dbReference type="ARBA" id="ARBA00023125"/>
    </source>
</evidence>
<dbReference type="PIRSF" id="PIRSF002070">
    <property type="entry name" value="SSB"/>
    <property type="match status" value="1"/>
</dbReference>
<name>A0A9D9HW95_9BACT</name>
<evidence type="ECO:0000256" key="3">
    <source>
        <dbReference type="PIRNR" id="PIRNR002070"/>
    </source>
</evidence>
<evidence type="ECO:0000313" key="5">
    <source>
        <dbReference type="Proteomes" id="UP000823641"/>
    </source>
</evidence>
<dbReference type="PROSITE" id="PS50935">
    <property type="entry name" value="SSB"/>
    <property type="match status" value="1"/>
</dbReference>
<dbReference type="PANTHER" id="PTHR10302">
    <property type="entry name" value="SINGLE-STRANDED DNA-BINDING PROTEIN"/>
    <property type="match status" value="1"/>
</dbReference>
<comment type="caution">
    <text evidence="2">Lacks conserved residue(s) required for the propagation of feature annotation.</text>
</comment>
<sequence>MSVNKVILLGNVGKDPEVRYIDKDVPVARFTLATSERGYTTQNGVQVPERTEWHNIVAWRGLGKLAENYIRKGSQLYIEGHLQTRSWEKDGVARYTTEIIADVIQLLDRREKAADNVVAPAAPTTVANEPQPGDDLPF</sequence>
<dbReference type="GO" id="GO:0003697">
    <property type="term" value="F:single-stranded DNA binding"/>
    <property type="evidence" value="ECO:0007669"/>
    <property type="project" value="UniProtKB-UniRule"/>
</dbReference>
<dbReference type="Pfam" id="PF00436">
    <property type="entry name" value="SSB"/>
    <property type="match status" value="1"/>
</dbReference>
<accession>A0A9D9HW95</accession>
<dbReference type="InterPro" id="IPR012340">
    <property type="entry name" value="NA-bd_OB-fold"/>
</dbReference>
<proteinExistence type="inferred from homology"/>
<evidence type="ECO:0000256" key="2">
    <source>
        <dbReference type="HAMAP-Rule" id="MF_00984"/>
    </source>
</evidence>
<evidence type="ECO:0000313" key="4">
    <source>
        <dbReference type="EMBL" id="MBO8460931.1"/>
    </source>
</evidence>
<gene>
    <name evidence="4" type="primary">ssb</name>
    <name evidence="4" type="ORF">IAA73_11480</name>
</gene>
<keyword evidence="1 2" id="KW-0238">DNA-binding</keyword>